<proteinExistence type="predicted"/>
<dbReference type="AlphaFoldDB" id="A0A9D0ZG64"/>
<name>A0A9D0ZG64_9FIRM</name>
<dbReference type="Pfam" id="PF12672">
    <property type="entry name" value="DUF3793"/>
    <property type="match status" value="1"/>
</dbReference>
<dbReference type="InterPro" id="IPR024523">
    <property type="entry name" value="DUF3793"/>
</dbReference>
<protein>
    <submittedName>
        <fullName evidence="1">DUF3793 family protein</fullName>
    </submittedName>
</protein>
<sequence>MLEKYLIAHCAPTLASLKTASLFCMSVLPEDDLDGQIQNWNGRLWEKGLFLMILKRYRGKALVYVCRKSHLQMDLKKAGVANFLAQYGYQHTDLKYALTRLRQRLNENHSFPHEIGIFLGYPLEDVVGFIENAGKNCKCTGYWKVYSNECETIKLFAQFQKCRKIYIRLWNQGKSVQQLTVAV</sequence>
<organism evidence="1 2">
    <name type="scientific">Candidatus Scatavimonas merdigallinarum</name>
    <dbReference type="NCBI Taxonomy" id="2840914"/>
    <lineage>
        <taxon>Bacteria</taxon>
        <taxon>Bacillati</taxon>
        <taxon>Bacillota</taxon>
        <taxon>Clostridia</taxon>
        <taxon>Eubacteriales</taxon>
        <taxon>Oscillospiraceae</taxon>
        <taxon>Oscillospiraceae incertae sedis</taxon>
        <taxon>Candidatus Scatavimonas</taxon>
    </lineage>
</organism>
<evidence type="ECO:0000313" key="2">
    <source>
        <dbReference type="Proteomes" id="UP000886787"/>
    </source>
</evidence>
<reference evidence="1" key="2">
    <citation type="journal article" date="2021" name="PeerJ">
        <title>Extensive microbial diversity within the chicken gut microbiome revealed by metagenomics and culture.</title>
        <authorList>
            <person name="Gilroy R."/>
            <person name="Ravi A."/>
            <person name="Getino M."/>
            <person name="Pursley I."/>
            <person name="Horton D.L."/>
            <person name="Alikhan N.F."/>
            <person name="Baker D."/>
            <person name="Gharbi K."/>
            <person name="Hall N."/>
            <person name="Watson M."/>
            <person name="Adriaenssens E.M."/>
            <person name="Foster-Nyarko E."/>
            <person name="Jarju S."/>
            <person name="Secka A."/>
            <person name="Antonio M."/>
            <person name="Oren A."/>
            <person name="Chaudhuri R.R."/>
            <person name="La Ragione R."/>
            <person name="Hildebrand F."/>
            <person name="Pallen M.J."/>
        </authorList>
    </citation>
    <scope>NUCLEOTIDE SEQUENCE</scope>
    <source>
        <strain evidence="1">ChiSjej1B19-3389</strain>
    </source>
</reference>
<gene>
    <name evidence="1" type="ORF">IAD32_00655</name>
</gene>
<evidence type="ECO:0000313" key="1">
    <source>
        <dbReference type="EMBL" id="HIQ79780.1"/>
    </source>
</evidence>
<comment type="caution">
    <text evidence="1">The sequence shown here is derived from an EMBL/GenBank/DDBJ whole genome shotgun (WGS) entry which is preliminary data.</text>
</comment>
<accession>A0A9D0ZG64</accession>
<dbReference type="Proteomes" id="UP000886787">
    <property type="component" value="Unassembled WGS sequence"/>
</dbReference>
<reference evidence="1" key="1">
    <citation type="submission" date="2020-10" db="EMBL/GenBank/DDBJ databases">
        <authorList>
            <person name="Gilroy R."/>
        </authorList>
    </citation>
    <scope>NUCLEOTIDE SEQUENCE</scope>
    <source>
        <strain evidence="1">ChiSjej1B19-3389</strain>
    </source>
</reference>
<dbReference type="EMBL" id="DVFW01000004">
    <property type="protein sequence ID" value="HIQ79780.1"/>
    <property type="molecule type" value="Genomic_DNA"/>
</dbReference>